<dbReference type="Proteomes" id="UP000190626">
    <property type="component" value="Unassembled WGS sequence"/>
</dbReference>
<dbReference type="PANTHER" id="PTHR42756">
    <property type="entry name" value="TRANSCRIPTIONAL REGULATOR, MARR"/>
    <property type="match status" value="1"/>
</dbReference>
<dbReference type="STRING" id="1469647.BC351_28395"/>
<evidence type="ECO:0000256" key="3">
    <source>
        <dbReference type="ARBA" id="ARBA00023163"/>
    </source>
</evidence>
<dbReference type="InterPro" id="IPR036390">
    <property type="entry name" value="WH_DNA-bd_sf"/>
</dbReference>
<feature type="domain" description="HTH marR-type" evidence="4">
    <location>
        <begin position="1"/>
        <end position="140"/>
    </location>
</feature>
<sequence>MLAEYRKIVNELNDAFNEFYVLSNKNAKKIDEYHLTFQQEVMMLYIMRNERITANDIAAKFEITKSAVSQVISKLEARHFIVRKSNPSNRREFYIILGEEGHKYAELIKNLDETLIRKYYSQIDIADLQHMTQTMKKINEVIIEHKENE</sequence>
<gene>
    <name evidence="5" type="ORF">BC351_28395</name>
</gene>
<keyword evidence="6" id="KW-1185">Reference proteome</keyword>
<dbReference type="OrthoDB" id="2355600at2"/>
<proteinExistence type="predicted"/>
<evidence type="ECO:0000256" key="2">
    <source>
        <dbReference type="ARBA" id="ARBA00023125"/>
    </source>
</evidence>
<keyword evidence="3" id="KW-0804">Transcription</keyword>
<dbReference type="Gene3D" id="1.10.10.10">
    <property type="entry name" value="Winged helix-like DNA-binding domain superfamily/Winged helix DNA-binding domain"/>
    <property type="match status" value="1"/>
</dbReference>
<keyword evidence="1" id="KW-0805">Transcription regulation</keyword>
<dbReference type="Pfam" id="PF12802">
    <property type="entry name" value="MarR_2"/>
    <property type="match status" value="1"/>
</dbReference>
<dbReference type="InterPro" id="IPR036388">
    <property type="entry name" value="WH-like_DNA-bd_sf"/>
</dbReference>
<dbReference type="PANTHER" id="PTHR42756:SF1">
    <property type="entry name" value="TRANSCRIPTIONAL REPRESSOR OF EMRAB OPERON"/>
    <property type="match status" value="1"/>
</dbReference>
<organism evidence="5 6">
    <name type="scientific">Paenibacillus ferrarius</name>
    <dbReference type="NCBI Taxonomy" id="1469647"/>
    <lineage>
        <taxon>Bacteria</taxon>
        <taxon>Bacillati</taxon>
        <taxon>Bacillota</taxon>
        <taxon>Bacilli</taxon>
        <taxon>Bacillales</taxon>
        <taxon>Paenibacillaceae</taxon>
        <taxon>Paenibacillus</taxon>
    </lineage>
</organism>
<dbReference type="InterPro" id="IPR000835">
    <property type="entry name" value="HTH_MarR-typ"/>
</dbReference>
<evidence type="ECO:0000256" key="1">
    <source>
        <dbReference type="ARBA" id="ARBA00023015"/>
    </source>
</evidence>
<dbReference type="GO" id="GO:0003677">
    <property type="term" value="F:DNA binding"/>
    <property type="evidence" value="ECO:0007669"/>
    <property type="project" value="UniProtKB-KW"/>
</dbReference>
<protein>
    <submittedName>
        <fullName evidence="5">MarR family transcriptional regulator</fullName>
    </submittedName>
</protein>
<name>A0A1V4HIB7_9BACL</name>
<dbReference type="SMART" id="SM00347">
    <property type="entry name" value="HTH_MARR"/>
    <property type="match status" value="1"/>
</dbReference>
<comment type="caution">
    <text evidence="5">The sequence shown here is derived from an EMBL/GenBank/DDBJ whole genome shotgun (WGS) entry which is preliminary data.</text>
</comment>
<dbReference type="PROSITE" id="PS50995">
    <property type="entry name" value="HTH_MARR_2"/>
    <property type="match status" value="1"/>
</dbReference>
<dbReference type="SUPFAM" id="SSF46785">
    <property type="entry name" value="Winged helix' DNA-binding domain"/>
    <property type="match status" value="1"/>
</dbReference>
<keyword evidence="2" id="KW-0238">DNA-binding</keyword>
<evidence type="ECO:0000313" key="5">
    <source>
        <dbReference type="EMBL" id="OPH56415.1"/>
    </source>
</evidence>
<evidence type="ECO:0000259" key="4">
    <source>
        <dbReference type="PROSITE" id="PS50995"/>
    </source>
</evidence>
<dbReference type="AlphaFoldDB" id="A0A1V4HIB7"/>
<dbReference type="RefSeq" id="WP_079414319.1">
    <property type="nucleotide sequence ID" value="NZ_MBTG01000016.1"/>
</dbReference>
<evidence type="ECO:0000313" key="6">
    <source>
        <dbReference type="Proteomes" id="UP000190626"/>
    </source>
</evidence>
<dbReference type="GO" id="GO:0003700">
    <property type="term" value="F:DNA-binding transcription factor activity"/>
    <property type="evidence" value="ECO:0007669"/>
    <property type="project" value="InterPro"/>
</dbReference>
<dbReference type="EMBL" id="MBTG01000016">
    <property type="protein sequence ID" value="OPH56415.1"/>
    <property type="molecule type" value="Genomic_DNA"/>
</dbReference>
<accession>A0A1V4HIB7</accession>
<reference evidence="6" key="1">
    <citation type="submission" date="2016-07" db="EMBL/GenBank/DDBJ databases">
        <authorList>
            <person name="Florea S."/>
            <person name="Webb J.S."/>
            <person name="Jaromczyk J."/>
            <person name="Schardl C.L."/>
        </authorList>
    </citation>
    <scope>NUCLEOTIDE SEQUENCE [LARGE SCALE GENOMIC DNA]</scope>
    <source>
        <strain evidence="6">CY1</strain>
    </source>
</reference>